<dbReference type="Pfam" id="PF00089">
    <property type="entry name" value="Trypsin"/>
    <property type="match status" value="1"/>
</dbReference>
<evidence type="ECO:0000259" key="3">
    <source>
        <dbReference type="PROSITE" id="PS50240"/>
    </source>
</evidence>
<sequence length="133" mass="14354">MVFDEYVQPACLPTDENQVFLGNTNCWITGWGVTQGSQDENVLQELNIEVRTNSDCANAWGQNLISDSHICVGHGQTGACTGDSGGPLVCGVKGKYVLAGATSWGKTGCQTDGYPSVYTRISKYLRWIAMNIV</sequence>
<dbReference type="GO" id="GO:0004252">
    <property type="term" value="F:serine-type endopeptidase activity"/>
    <property type="evidence" value="ECO:0007669"/>
    <property type="project" value="InterPro"/>
</dbReference>
<evidence type="ECO:0000256" key="1">
    <source>
        <dbReference type="ARBA" id="ARBA00023157"/>
    </source>
</evidence>
<evidence type="ECO:0000313" key="4">
    <source>
        <dbReference type="EMBL" id="KAF6029206.1"/>
    </source>
</evidence>
<dbReference type="Proteomes" id="UP000593567">
    <property type="component" value="Unassembled WGS sequence"/>
</dbReference>
<dbReference type="PROSITE" id="PS50240">
    <property type="entry name" value="TRYPSIN_DOM"/>
    <property type="match status" value="1"/>
</dbReference>
<evidence type="ECO:0000256" key="2">
    <source>
        <dbReference type="ARBA" id="ARBA00024195"/>
    </source>
</evidence>
<protein>
    <recommendedName>
        <fullName evidence="3">Peptidase S1 domain-containing protein</fullName>
    </recommendedName>
</protein>
<comment type="caution">
    <text evidence="4">The sequence shown here is derived from an EMBL/GenBank/DDBJ whole genome shotgun (WGS) entry which is preliminary data.</text>
</comment>
<dbReference type="InterPro" id="IPR001254">
    <property type="entry name" value="Trypsin_dom"/>
</dbReference>
<dbReference type="SMART" id="SM00020">
    <property type="entry name" value="Tryp_SPc"/>
    <property type="match status" value="1"/>
</dbReference>
<name>A0A7J7JV36_BUGNE</name>
<reference evidence="4" key="1">
    <citation type="submission" date="2020-06" db="EMBL/GenBank/DDBJ databases">
        <title>Draft genome of Bugula neritina, a colonial animal packing powerful symbionts and potential medicines.</title>
        <authorList>
            <person name="Rayko M."/>
        </authorList>
    </citation>
    <scope>NUCLEOTIDE SEQUENCE [LARGE SCALE GENOMIC DNA]</scope>
    <source>
        <strain evidence="4">Kwan_BN1</strain>
    </source>
</reference>
<keyword evidence="5" id="KW-1185">Reference proteome</keyword>
<dbReference type="InterPro" id="IPR043504">
    <property type="entry name" value="Peptidase_S1_PA_chymotrypsin"/>
</dbReference>
<proteinExistence type="inferred from homology"/>
<dbReference type="EMBL" id="VXIV02001846">
    <property type="protein sequence ID" value="KAF6029206.1"/>
    <property type="molecule type" value="Genomic_DNA"/>
</dbReference>
<dbReference type="GO" id="GO:0006508">
    <property type="term" value="P:proteolysis"/>
    <property type="evidence" value="ECO:0007669"/>
    <property type="project" value="InterPro"/>
</dbReference>
<dbReference type="SUPFAM" id="SSF50494">
    <property type="entry name" value="Trypsin-like serine proteases"/>
    <property type="match status" value="1"/>
</dbReference>
<dbReference type="InterPro" id="IPR009003">
    <property type="entry name" value="Peptidase_S1_PA"/>
</dbReference>
<gene>
    <name evidence="4" type="ORF">EB796_012485</name>
</gene>
<accession>A0A7J7JV36</accession>
<dbReference type="FunFam" id="2.40.10.10:FF:000002">
    <property type="entry name" value="Transmembrane protease serine"/>
    <property type="match status" value="1"/>
</dbReference>
<dbReference type="OrthoDB" id="6158450at2759"/>
<evidence type="ECO:0000313" key="5">
    <source>
        <dbReference type="Proteomes" id="UP000593567"/>
    </source>
</evidence>
<dbReference type="InterPro" id="IPR033116">
    <property type="entry name" value="TRYPSIN_SER"/>
</dbReference>
<dbReference type="CDD" id="cd00190">
    <property type="entry name" value="Tryp_SPc"/>
    <property type="match status" value="1"/>
</dbReference>
<comment type="similarity">
    <text evidence="2">Belongs to the peptidase S1 family. CLIP subfamily.</text>
</comment>
<organism evidence="4 5">
    <name type="scientific">Bugula neritina</name>
    <name type="common">Brown bryozoan</name>
    <name type="synonym">Sertularia neritina</name>
    <dbReference type="NCBI Taxonomy" id="10212"/>
    <lineage>
        <taxon>Eukaryota</taxon>
        <taxon>Metazoa</taxon>
        <taxon>Spiralia</taxon>
        <taxon>Lophotrochozoa</taxon>
        <taxon>Bryozoa</taxon>
        <taxon>Gymnolaemata</taxon>
        <taxon>Cheilostomatida</taxon>
        <taxon>Flustrina</taxon>
        <taxon>Buguloidea</taxon>
        <taxon>Bugulidae</taxon>
        <taxon>Bugula</taxon>
    </lineage>
</organism>
<dbReference type="PROSITE" id="PS00135">
    <property type="entry name" value="TRYPSIN_SER"/>
    <property type="match status" value="1"/>
</dbReference>
<dbReference type="AlphaFoldDB" id="A0A7J7JV36"/>
<keyword evidence="1" id="KW-1015">Disulfide bond</keyword>
<dbReference type="Gene3D" id="2.40.10.10">
    <property type="entry name" value="Trypsin-like serine proteases"/>
    <property type="match status" value="1"/>
</dbReference>
<dbReference type="PANTHER" id="PTHR24250">
    <property type="entry name" value="CHYMOTRYPSIN-RELATED"/>
    <property type="match status" value="1"/>
</dbReference>
<feature type="domain" description="Peptidase S1" evidence="3">
    <location>
        <begin position="1"/>
        <end position="133"/>
    </location>
</feature>